<dbReference type="InterPro" id="IPR001452">
    <property type="entry name" value="SH3_domain"/>
</dbReference>
<dbReference type="PANTHER" id="PTHR46218:SF4">
    <property type="entry name" value="LIM AND SH3 DOMAIN PROTEIN LASP"/>
    <property type="match status" value="1"/>
</dbReference>
<dbReference type="PROSITE" id="PS50002">
    <property type="entry name" value="SH3"/>
    <property type="match status" value="2"/>
</dbReference>
<accession>A0A0L0HAG7</accession>
<protein>
    <recommendedName>
        <fullName evidence="5">SH3 domain-containing protein</fullName>
    </recommendedName>
</protein>
<dbReference type="STRING" id="645134.A0A0L0HAG7"/>
<keyword evidence="2" id="KW-0677">Repeat</keyword>
<dbReference type="SUPFAM" id="SSF50044">
    <property type="entry name" value="SH3-domain"/>
    <property type="match status" value="2"/>
</dbReference>
<evidence type="ECO:0000256" key="4">
    <source>
        <dbReference type="SAM" id="MobiDB-lite"/>
    </source>
</evidence>
<dbReference type="InterPro" id="IPR036028">
    <property type="entry name" value="SH3-like_dom_sf"/>
</dbReference>
<feature type="domain" description="SH3" evidence="5">
    <location>
        <begin position="859"/>
        <end position="920"/>
    </location>
</feature>
<feature type="compositionally biased region" description="Basic and acidic residues" evidence="4">
    <location>
        <begin position="1"/>
        <end position="11"/>
    </location>
</feature>
<dbReference type="OrthoDB" id="5595608at2759"/>
<evidence type="ECO:0000256" key="3">
    <source>
        <dbReference type="PROSITE-ProRule" id="PRU00192"/>
    </source>
</evidence>
<feature type="compositionally biased region" description="Polar residues" evidence="4">
    <location>
        <begin position="52"/>
        <end position="61"/>
    </location>
</feature>
<feature type="region of interest" description="Disordered" evidence="4">
    <location>
        <begin position="721"/>
        <end position="753"/>
    </location>
</feature>
<evidence type="ECO:0000256" key="1">
    <source>
        <dbReference type="ARBA" id="ARBA00022443"/>
    </source>
</evidence>
<evidence type="ECO:0000313" key="6">
    <source>
        <dbReference type="EMBL" id="KNC97899.1"/>
    </source>
</evidence>
<organism evidence="6 7">
    <name type="scientific">Spizellomyces punctatus (strain DAOM BR117)</name>
    <dbReference type="NCBI Taxonomy" id="645134"/>
    <lineage>
        <taxon>Eukaryota</taxon>
        <taxon>Fungi</taxon>
        <taxon>Fungi incertae sedis</taxon>
        <taxon>Chytridiomycota</taxon>
        <taxon>Chytridiomycota incertae sedis</taxon>
        <taxon>Chytridiomycetes</taxon>
        <taxon>Spizellomycetales</taxon>
        <taxon>Spizellomycetaceae</taxon>
        <taxon>Spizellomyces</taxon>
    </lineage>
</organism>
<dbReference type="Pfam" id="PF14604">
    <property type="entry name" value="SH3_9"/>
    <property type="match status" value="1"/>
</dbReference>
<dbReference type="AlphaFoldDB" id="A0A0L0HAG7"/>
<sequence length="1020" mass="110413">MGGKKTDERKVKDKKRSFFKSIFGHNTSSTSPSLANSPPADSPLSLGPKPTYGQQRPQSYQPGKPNIRRTDDFNAPPQDSVRPGAWNPPQQLLSQPEKGVHKSRSHGELAPFGDSGRVSRGPSTKSEPPPGLMESTRPLGLPVLVHSGKDDSGVSLELYFEEHCPSVPSPPSSSPTTPIANTHTPVLRIAATSSRLNGILRITNTRKDFVSSRLSIVLFTGQGRTGLSVMDPEAPSAAGLHTRPIARSAAYVWKEPVQVGVGTHDFPFTLPLSTGLPQTLQTFSPGHANRLDVSHVLFVKLRRSEQPHMVCRTDLGIQRCAPEDRRVVSERRMRTETGVIADGLIMFRAEAVDICDVDNPFMEAHFQATRSSAPDNCVIIEAVECQWREKIFMRSSGPGNFTRLDRPLHTPLRRHLSHSAPDALLRFTPSLSVLVQPDGDFDSIKVSHELTFTVDYFTTPLDVEPKKEMVILPARFLALFGKPTDTSTPVNHFLRERLNSQGALMGPQILPASVQDQTSGRIDLDRGMQQLSIAPPVSLPQPAMSQPAPRSQPVAGERYRSQHSFQATEADEITLSEGDVVIIWESFDDGWASGQNLTTAASGFFPLNALGEDAWKKSEAFAAGLLAPPLENGGKLTVCRRKTSKYSNPLRQADLFGGAEANAEYERLRAGKPRGGLDSGVSQLGESAQRNKNDLIAPSAEIPSSGEPLGLQISVPSSSQAYSSVPSTFYEPPYQPTPTYSSSSTPYGQQSAAYADPIHPSTPPILDPRLRPMSSIAALPPWDAATRTDPGTSIPRQRPRTPKGPRGPAPLRSFSLDDMEEDGKDEQSKLESTMLSSSIPSSGFPNSAASVGGMGIAGDVRPKFQVVRGFVPQQKGQVEVRYGNVVVVEESYANGWCLGTNLATGQRGRFPTSALDIQPRSSTPLAPVSDPSYGVGYGYGQSGMGYSYTPAYVAPQIPGVAGYAGVGTPQPSVGASRPVEGNSLQQQMMKKLDEDLLKGQIDPRDYLARRDEIMRMGMAH</sequence>
<keyword evidence="1 3" id="KW-0728">SH3 domain</keyword>
<feature type="region of interest" description="Disordered" evidence="4">
    <location>
        <begin position="536"/>
        <end position="555"/>
    </location>
</feature>
<evidence type="ECO:0000313" key="7">
    <source>
        <dbReference type="Proteomes" id="UP000053201"/>
    </source>
</evidence>
<feature type="region of interest" description="Disordered" evidence="4">
    <location>
        <begin position="1"/>
        <end position="138"/>
    </location>
</feature>
<feature type="compositionally biased region" description="Low complexity" evidence="4">
    <location>
        <begin position="737"/>
        <end position="751"/>
    </location>
</feature>
<gene>
    <name evidence="6" type="ORF">SPPG_06890</name>
</gene>
<feature type="compositionally biased region" description="Polar residues" evidence="4">
    <location>
        <begin position="24"/>
        <end position="36"/>
    </location>
</feature>
<evidence type="ECO:0000256" key="2">
    <source>
        <dbReference type="ARBA" id="ARBA00022737"/>
    </source>
</evidence>
<reference evidence="6 7" key="1">
    <citation type="submission" date="2009-08" db="EMBL/GenBank/DDBJ databases">
        <title>The Genome Sequence of Spizellomyces punctatus strain DAOM BR117.</title>
        <authorList>
            <consortium name="The Broad Institute Genome Sequencing Platform"/>
            <person name="Russ C."/>
            <person name="Cuomo C."/>
            <person name="Shea T."/>
            <person name="Young S.K."/>
            <person name="Zeng Q."/>
            <person name="Koehrsen M."/>
            <person name="Haas B."/>
            <person name="Borodovsky M."/>
            <person name="Guigo R."/>
            <person name="Alvarado L."/>
            <person name="Berlin A."/>
            <person name="Bochicchio J."/>
            <person name="Borenstein D."/>
            <person name="Chapman S."/>
            <person name="Chen Z."/>
            <person name="Engels R."/>
            <person name="Freedman E."/>
            <person name="Gellesch M."/>
            <person name="Goldberg J."/>
            <person name="Griggs A."/>
            <person name="Gujja S."/>
            <person name="Heiman D."/>
            <person name="Hepburn T."/>
            <person name="Howarth C."/>
            <person name="Jen D."/>
            <person name="Larson L."/>
            <person name="Lewis B."/>
            <person name="Mehta T."/>
            <person name="Park D."/>
            <person name="Pearson M."/>
            <person name="Roberts A."/>
            <person name="Saif S."/>
            <person name="Shenoy N."/>
            <person name="Sisk P."/>
            <person name="Stolte C."/>
            <person name="Sykes S."/>
            <person name="Thomson T."/>
            <person name="Walk T."/>
            <person name="White J."/>
            <person name="Yandava C."/>
            <person name="Burger G."/>
            <person name="Gray M.W."/>
            <person name="Holland P.W.H."/>
            <person name="King N."/>
            <person name="Lang F.B.F."/>
            <person name="Roger A.J."/>
            <person name="Ruiz-Trillo I."/>
            <person name="Lander E."/>
            <person name="Nusbaum C."/>
        </authorList>
    </citation>
    <scope>NUCLEOTIDE SEQUENCE [LARGE SCALE GENOMIC DNA]</scope>
    <source>
        <strain evidence="6 7">DAOM BR117</strain>
    </source>
</reference>
<dbReference type="Gene3D" id="2.30.30.40">
    <property type="entry name" value="SH3 Domains"/>
    <property type="match status" value="2"/>
</dbReference>
<evidence type="ECO:0000259" key="5">
    <source>
        <dbReference type="PROSITE" id="PS50002"/>
    </source>
</evidence>
<dbReference type="EMBL" id="KQ257462">
    <property type="protein sequence ID" value="KNC97899.1"/>
    <property type="molecule type" value="Genomic_DNA"/>
</dbReference>
<dbReference type="VEuPathDB" id="FungiDB:SPPG_06890"/>
<dbReference type="RefSeq" id="XP_016605939.1">
    <property type="nucleotide sequence ID" value="XM_016755083.1"/>
</dbReference>
<dbReference type="Proteomes" id="UP000053201">
    <property type="component" value="Unassembled WGS sequence"/>
</dbReference>
<name>A0A0L0HAG7_SPIPD</name>
<dbReference type="SMART" id="SM00326">
    <property type="entry name" value="SH3"/>
    <property type="match status" value="2"/>
</dbReference>
<dbReference type="InterPro" id="IPR051759">
    <property type="entry name" value="LIM-SH3_domain_protein"/>
</dbReference>
<proteinExistence type="predicted"/>
<dbReference type="InParanoid" id="A0A0L0HAG7"/>
<dbReference type="PANTHER" id="PTHR46218">
    <property type="entry name" value="LASP"/>
    <property type="match status" value="1"/>
</dbReference>
<feature type="region of interest" description="Disordered" evidence="4">
    <location>
        <begin position="779"/>
        <end position="829"/>
    </location>
</feature>
<keyword evidence="7" id="KW-1185">Reference proteome</keyword>
<dbReference type="GeneID" id="27690159"/>
<feature type="domain" description="SH3" evidence="5">
    <location>
        <begin position="554"/>
        <end position="615"/>
    </location>
</feature>